<reference evidence="1" key="1">
    <citation type="submission" date="2022-04" db="EMBL/GenBank/DDBJ databases">
        <title>A functionally conserved STORR gene fusion in Papaver species that diverged 16.8 million years ago.</title>
        <authorList>
            <person name="Catania T."/>
        </authorList>
    </citation>
    <scope>NUCLEOTIDE SEQUENCE</scope>
    <source>
        <strain evidence="1">S-188037</strain>
    </source>
</reference>
<evidence type="ECO:0000313" key="1">
    <source>
        <dbReference type="EMBL" id="KAI3921549.1"/>
    </source>
</evidence>
<name>A0AAD4STY9_9MAGN</name>
<evidence type="ECO:0000313" key="2">
    <source>
        <dbReference type="Proteomes" id="UP001202328"/>
    </source>
</evidence>
<dbReference type="EMBL" id="JAJJMB010008687">
    <property type="protein sequence ID" value="KAI3921549.1"/>
    <property type="molecule type" value="Genomic_DNA"/>
</dbReference>
<keyword evidence="2" id="KW-1185">Reference proteome</keyword>
<accession>A0AAD4STY9</accession>
<sequence length="153" mass="16971">MAVKTHFKKIIKECRDSMKEVNERLALLDTSSCVCRGGSHLHNVSPKSGNASNVIASTSRTVPYHENDSPINRPRVEEVLGNGKACRLLSWYNENEVMECHGMPIGFAAYKVTVITSHVDDAILYKQTGELKHVIEAVGTYTTWAMDLILPAI</sequence>
<protein>
    <submittedName>
        <fullName evidence="1">Uncharacterized protein</fullName>
    </submittedName>
</protein>
<dbReference type="AlphaFoldDB" id="A0AAD4STY9"/>
<proteinExistence type="predicted"/>
<dbReference type="Proteomes" id="UP001202328">
    <property type="component" value="Unassembled WGS sequence"/>
</dbReference>
<organism evidence="1 2">
    <name type="scientific">Papaver atlanticum</name>
    <dbReference type="NCBI Taxonomy" id="357466"/>
    <lineage>
        <taxon>Eukaryota</taxon>
        <taxon>Viridiplantae</taxon>
        <taxon>Streptophyta</taxon>
        <taxon>Embryophyta</taxon>
        <taxon>Tracheophyta</taxon>
        <taxon>Spermatophyta</taxon>
        <taxon>Magnoliopsida</taxon>
        <taxon>Ranunculales</taxon>
        <taxon>Papaveraceae</taxon>
        <taxon>Papaveroideae</taxon>
        <taxon>Papaver</taxon>
    </lineage>
</organism>
<comment type="caution">
    <text evidence="1">The sequence shown here is derived from an EMBL/GenBank/DDBJ whole genome shotgun (WGS) entry which is preliminary data.</text>
</comment>
<gene>
    <name evidence="1" type="ORF">MKW98_013483</name>
</gene>